<dbReference type="Proteomes" id="UP000654075">
    <property type="component" value="Unassembled WGS sequence"/>
</dbReference>
<protein>
    <recommendedName>
        <fullName evidence="11">Multidrug and toxin extrusion protein</fullName>
    </recommendedName>
</protein>
<name>A0A813JQB7_POLGL</name>
<keyword evidence="3 6" id="KW-0812">Transmembrane</keyword>
<evidence type="ECO:0008006" key="11">
    <source>
        <dbReference type="Google" id="ProtNLM"/>
    </source>
</evidence>
<evidence type="ECO:0000256" key="3">
    <source>
        <dbReference type="ARBA" id="ARBA00022692"/>
    </source>
</evidence>
<dbReference type="Proteomes" id="UP000626109">
    <property type="component" value="Unassembled WGS sequence"/>
</dbReference>
<dbReference type="NCBIfam" id="TIGR00797">
    <property type="entry name" value="matE"/>
    <property type="match status" value="1"/>
</dbReference>
<organism evidence="8 9">
    <name type="scientific">Polarella glacialis</name>
    <name type="common">Dinoflagellate</name>
    <dbReference type="NCBI Taxonomy" id="89957"/>
    <lineage>
        <taxon>Eukaryota</taxon>
        <taxon>Sar</taxon>
        <taxon>Alveolata</taxon>
        <taxon>Dinophyceae</taxon>
        <taxon>Suessiales</taxon>
        <taxon>Suessiaceae</taxon>
        <taxon>Polarella</taxon>
    </lineage>
</organism>
<keyword evidence="10" id="KW-1185">Reference proteome</keyword>
<evidence type="ECO:0000256" key="2">
    <source>
        <dbReference type="ARBA" id="ARBA00010199"/>
    </source>
</evidence>
<feature type="transmembrane region" description="Helical" evidence="6">
    <location>
        <begin position="403"/>
        <end position="425"/>
    </location>
</feature>
<feature type="transmembrane region" description="Helical" evidence="6">
    <location>
        <begin position="298"/>
        <end position="319"/>
    </location>
</feature>
<dbReference type="PANTHER" id="PTHR11206">
    <property type="entry name" value="MULTIDRUG RESISTANCE PROTEIN"/>
    <property type="match status" value="1"/>
</dbReference>
<evidence type="ECO:0000256" key="4">
    <source>
        <dbReference type="ARBA" id="ARBA00022989"/>
    </source>
</evidence>
<proteinExistence type="inferred from homology"/>
<feature type="transmembrane region" description="Helical" evidence="6">
    <location>
        <begin position="331"/>
        <end position="351"/>
    </location>
</feature>
<dbReference type="OMA" id="GAGQHDM"/>
<reference evidence="8" key="1">
    <citation type="submission" date="2021-02" db="EMBL/GenBank/DDBJ databases">
        <authorList>
            <person name="Dougan E. K."/>
            <person name="Rhodes N."/>
            <person name="Thang M."/>
            <person name="Chan C."/>
        </authorList>
    </citation>
    <scope>NUCLEOTIDE SEQUENCE</scope>
</reference>
<evidence type="ECO:0000256" key="1">
    <source>
        <dbReference type="ARBA" id="ARBA00004141"/>
    </source>
</evidence>
<dbReference type="Pfam" id="PF01554">
    <property type="entry name" value="MatE"/>
    <property type="match status" value="2"/>
</dbReference>
<dbReference type="GO" id="GO:1990961">
    <property type="term" value="P:xenobiotic detoxification by transmembrane export across the plasma membrane"/>
    <property type="evidence" value="ECO:0007669"/>
    <property type="project" value="InterPro"/>
</dbReference>
<evidence type="ECO:0000256" key="6">
    <source>
        <dbReference type="SAM" id="Phobius"/>
    </source>
</evidence>
<dbReference type="InterPro" id="IPR045069">
    <property type="entry name" value="MATE_euk"/>
</dbReference>
<gene>
    <name evidence="7" type="ORF">PGLA1383_LOCUS39140</name>
    <name evidence="8" type="ORF">PGLA2088_LOCUS22578</name>
</gene>
<feature type="transmembrane region" description="Helical" evidence="6">
    <location>
        <begin position="431"/>
        <end position="451"/>
    </location>
</feature>
<evidence type="ECO:0000256" key="5">
    <source>
        <dbReference type="ARBA" id="ARBA00023136"/>
    </source>
</evidence>
<dbReference type="EMBL" id="CAJNNW010025986">
    <property type="protein sequence ID" value="CAE8681734.1"/>
    <property type="molecule type" value="Genomic_DNA"/>
</dbReference>
<dbReference type="AlphaFoldDB" id="A0A813JQB7"/>
<dbReference type="CDD" id="cd13132">
    <property type="entry name" value="MATE_eukaryotic"/>
    <property type="match status" value="1"/>
</dbReference>
<sequence length="510" mass="54959">MAPPGDISTPLQPADERLPVRAVFASISRNAIPAILTNLLGFVNETTNTLFIGHHGSIDELAAVGIGNMLQNCCGLSIGIGLTSAMDTLISQAHGAGEEHLSCIYLQRARVITSLQMIWILPVLLLSDKWLIAIGQDPEVARLAAEYNTASAPFLLLFFHSSASRRFLSAFLRPQAAVVVGAICAVLHVLWCYIFVVCLGLGNRGLGFANGLTWTLRALFMSAYLWWAAPGLGVSRWDVLGLTRDAFRGWSQYMKIALPALLQTCSEWWFFEICALFVGYLGNEALAAHVTTQNFMSLLFMVPIGVSSAAAALTGNALGKGQPALARQTSWLCVAYVLLIWLFLSFFAVLWRDRIAAAYTRDAGVALIVSRLLVVNAVAGIFDGSQTVLGGVFRGLGRLRAASFIYLVCFYMLMLPAALLLAFPLKCGVYGIYYALVVGTGAALAAFALLLSRTRWASLADEARARVTSDKADASKARQQAELPAAGSDLLSSDISLQVNSGLHRQTSPF</sequence>
<dbReference type="GO" id="GO:0015297">
    <property type="term" value="F:antiporter activity"/>
    <property type="evidence" value="ECO:0007669"/>
    <property type="project" value="InterPro"/>
</dbReference>
<accession>A0A813JQB7</accession>
<dbReference type="EMBL" id="CAJNNV010027782">
    <property type="protein sequence ID" value="CAE8621621.1"/>
    <property type="molecule type" value="Genomic_DNA"/>
</dbReference>
<comment type="similarity">
    <text evidence="2">Belongs to the multi antimicrobial extrusion (MATE) (TC 2.A.66.1) family.</text>
</comment>
<evidence type="ECO:0000313" key="10">
    <source>
        <dbReference type="Proteomes" id="UP000654075"/>
    </source>
</evidence>
<keyword evidence="5 6" id="KW-0472">Membrane</keyword>
<feature type="transmembrane region" description="Helical" evidence="6">
    <location>
        <begin position="214"/>
        <end position="235"/>
    </location>
</feature>
<dbReference type="GO" id="GO:0042910">
    <property type="term" value="F:xenobiotic transmembrane transporter activity"/>
    <property type="evidence" value="ECO:0007669"/>
    <property type="project" value="InterPro"/>
</dbReference>
<comment type="caution">
    <text evidence="8">The sequence shown here is derived from an EMBL/GenBank/DDBJ whole genome shotgun (WGS) entry which is preliminary data.</text>
</comment>
<feature type="transmembrane region" description="Helical" evidence="6">
    <location>
        <begin position="176"/>
        <end position="202"/>
    </location>
</feature>
<dbReference type="InterPro" id="IPR002528">
    <property type="entry name" value="MATE_fam"/>
</dbReference>
<dbReference type="OrthoDB" id="422231at2759"/>
<comment type="subcellular location">
    <subcellularLocation>
        <location evidence="1">Membrane</location>
        <topology evidence="1">Multi-pass membrane protein</topology>
    </subcellularLocation>
</comment>
<keyword evidence="4 6" id="KW-1133">Transmembrane helix</keyword>
<dbReference type="GO" id="GO:0016020">
    <property type="term" value="C:membrane"/>
    <property type="evidence" value="ECO:0007669"/>
    <property type="project" value="UniProtKB-SubCell"/>
</dbReference>
<evidence type="ECO:0000313" key="8">
    <source>
        <dbReference type="EMBL" id="CAE8681734.1"/>
    </source>
</evidence>
<evidence type="ECO:0000313" key="9">
    <source>
        <dbReference type="Proteomes" id="UP000626109"/>
    </source>
</evidence>
<evidence type="ECO:0000313" key="7">
    <source>
        <dbReference type="EMBL" id="CAE8621621.1"/>
    </source>
</evidence>